<protein>
    <recommendedName>
        <fullName evidence="4">Glycosyltransferase RgtA/B/C/D-like domain-containing protein</fullName>
    </recommendedName>
</protein>
<feature type="transmembrane region" description="Helical" evidence="1">
    <location>
        <begin position="399"/>
        <end position="419"/>
    </location>
</feature>
<feature type="transmembrane region" description="Helical" evidence="1">
    <location>
        <begin position="214"/>
        <end position="234"/>
    </location>
</feature>
<feature type="transmembrane region" description="Helical" evidence="1">
    <location>
        <begin position="190"/>
        <end position="207"/>
    </location>
</feature>
<name>A0A1M5LL37_9FIRM</name>
<evidence type="ECO:0000313" key="3">
    <source>
        <dbReference type="Proteomes" id="UP000242329"/>
    </source>
</evidence>
<keyword evidence="1" id="KW-1133">Transmembrane helix</keyword>
<evidence type="ECO:0000256" key="1">
    <source>
        <dbReference type="SAM" id="Phobius"/>
    </source>
</evidence>
<accession>A0A1M5LL37</accession>
<feature type="transmembrane region" description="Helical" evidence="1">
    <location>
        <begin position="271"/>
        <end position="289"/>
    </location>
</feature>
<feature type="transmembrane region" description="Helical" evidence="1">
    <location>
        <begin position="439"/>
        <end position="457"/>
    </location>
</feature>
<reference evidence="3" key="1">
    <citation type="submission" date="2016-11" db="EMBL/GenBank/DDBJ databases">
        <authorList>
            <person name="Varghese N."/>
            <person name="Submissions S."/>
        </authorList>
    </citation>
    <scope>NUCLEOTIDE SEQUENCE [LARGE SCALE GENOMIC DNA]</scope>
    <source>
        <strain evidence="3">DSM 11003</strain>
    </source>
</reference>
<gene>
    <name evidence="2" type="ORF">SAMN02745221_00681</name>
</gene>
<feature type="transmembrane region" description="Helical" evidence="1">
    <location>
        <begin position="246"/>
        <end position="264"/>
    </location>
</feature>
<sequence>MKPKIQGKIAVILWLALNVLVLNFYGVAGSDILKFAVAVFLAAFIPGLLLVNVIAHDHYRGWYKLALALVVGIALDIFCYIAFAALQIKPFLYFFFALLVLRYISSSWLRKDVALCTRLLSKPLDKYEAGWLLLLMGLLVLTAKIYFSPNLLPGQGDIIYSVDYPWHIGNIAEILNHWPPQDPRLAGFPFHYHIFFYVLTAFFSYLTGISIPVLFFRLVVPFLLYLCMLGAYFAGSRWYGRKEIGLISAAVFLTAGTALLSHPYNIFLKNLFFSPTFLLASLVCLFFLIELKAYLKDEGSLFLLLILTGVLSGAKGSFFPVIFAGLALTCAYYMLGKDKSGLKKTVILCSGSLVIFFAVYFYIYGLTPGGEGIKLFPLEIVYNTHIYKVYEQIFKLDTVWMVIFFIPVYLLLFFSFRLLAYVDGIKELIKNKSLSPDRFFLAATILVSFIPAYLLSYRGTSQYYFLFVGYICLNLMASAYIYKTVKGEKGRTLRFIVMILLFISFADTIGMVNDTARINGKLAALSSKPLTEGLYEGLVFLRDHTEKDAVIAARRAFLLTPDNARFFYYSAFSERRILVEGWQYMSLERQKEAEKRYADMTLLYFTRDEKTAARIIHKYDVDYLIVDKKARQRLRFKGEGLLVKCFENSEVVIFKVIK</sequence>
<evidence type="ECO:0008006" key="4">
    <source>
        <dbReference type="Google" id="ProtNLM"/>
    </source>
</evidence>
<feature type="transmembrane region" description="Helical" evidence="1">
    <location>
        <begin position="91"/>
        <end position="109"/>
    </location>
</feature>
<keyword evidence="3" id="KW-1185">Reference proteome</keyword>
<feature type="transmembrane region" description="Helical" evidence="1">
    <location>
        <begin position="32"/>
        <end position="53"/>
    </location>
</feature>
<feature type="transmembrane region" description="Helical" evidence="1">
    <location>
        <begin position="463"/>
        <end position="481"/>
    </location>
</feature>
<dbReference type="EMBL" id="FQWY01000008">
    <property type="protein sequence ID" value="SHG65399.1"/>
    <property type="molecule type" value="Genomic_DNA"/>
</dbReference>
<organism evidence="2 3">
    <name type="scientific">Thermosyntropha lipolytica DSM 11003</name>
    <dbReference type="NCBI Taxonomy" id="1123382"/>
    <lineage>
        <taxon>Bacteria</taxon>
        <taxon>Bacillati</taxon>
        <taxon>Bacillota</taxon>
        <taxon>Clostridia</taxon>
        <taxon>Eubacteriales</taxon>
        <taxon>Syntrophomonadaceae</taxon>
        <taxon>Thermosyntropha</taxon>
    </lineage>
</organism>
<feature type="transmembrane region" description="Helical" evidence="1">
    <location>
        <begin position="129"/>
        <end position="147"/>
    </location>
</feature>
<dbReference type="RefSeq" id="WP_073090020.1">
    <property type="nucleotide sequence ID" value="NZ_FQWY01000008.1"/>
</dbReference>
<keyword evidence="1" id="KW-0472">Membrane</keyword>
<feature type="transmembrane region" description="Helical" evidence="1">
    <location>
        <begin position="301"/>
        <end position="334"/>
    </location>
</feature>
<feature type="transmembrane region" description="Helical" evidence="1">
    <location>
        <begin position="493"/>
        <end position="512"/>
    </location>
</feature>
<feature type="transmembrane region" description="Helical" evidence="1">
    <location>
        <begin position="346"/>
        <end position="365"/>
    </location>
</feature>
<dbReference type="OrthoDB" id="2011420at2"/>
<feature type="transmembrane region" description="Helical" evidence="1">
    <location>
        <begin position="65"/>
        <end position="85"/>
    </location>
</feature>
<proteinExistence type="predicted"/>
<evidence type="ECO:0000313" key="2">
    <source>
        <dbReference type="EMBL" id="SHG65399.1"/>
    </source>
</evidence>
<dbReference type="AlphaFoldDB" id="A0A1M5LL37"/>
<feature type="transmembrane region" description="Helical" evidence="1">
    <location>
        <begin position="7"/>
        <end position="26"/>
    </location>
</feature>
<dbReference type="Proteomes" id="UP000242329">
    <property type="component" value="Unassembled WGS sequence"/>
</dbReference>
<dbReference type="STRING" id="1123382.SAMN02745221_00681"/>
<keyword evidence="1" id="KW-0812">Transmembrane</keyword>